<keyword evidence="6 8" id="KW-0472">Membrane</keyword>
<evidence type="ECO:0000256" key="6">
    <source>
        <dbReference type="ARBA" id="ARBA00023136"/>
    </source>
</evidence>
<dbReference type="Pfam" id="PF07715">
    <property type="entry name" value="Plug"/>
    <property type="match status" value="1"/>
</dbReference>
<keyword evidence="14" id="KW-1185">Reference proteome</keyword>
<proteinExistence type="inferred from homology"/>
<keyword evidence="4 8" id="KW-0812">Transmembrane</keyword>
<dbReference type="Pfam" id="PF00593">
    <property type="entry name" value="TonB_dep_Rec_b-barrel"/>
    <property type="match status" value="1"/>
</dbReference>
<dbReference type="InterPro" id="IPR000531">
    <property type="entry name" value="Beta-barrel_TonB"/>
</dbReference>
<keyword evidence="13" id="KW-0675">Receptor</keyword>
<dbReference type="AlphaFoldDB" id="A0A934NKS7"/>
<dbReference type="InterPro" id="IPR012910">
    <property type="entry name" value="Plug_dom"/>
</dbReference>
<evidence type="ECO:0000256" key="9">
    <source>
        <dbReference type="RuleBase" id="RU003357"/>
    </source>
</evidence>
<evidence type="ECO:0000256" key="3">
    <source>
        <dbReference type="ARBA" id="ARBA00022452"/>
    </source>
</evidence>
<dbReference type="InterPro" id="IPR023997">
    <property type="entry name" value="TonB-dep_OMP_SusC/RagA_CS"/>
</dbReference>
<evidence type="ECO:0000259" key="12">
    <source>
        <dbReference type="Pfam" id="PF07715"/>
    </source>
</evidence>
<dbReference type="InterPro" id="IPR008969">
    <property type="entry name" value="CarboxyPept-like_regulatory"/>
</dbReference>
<feature type="chain" id="PRO_5037106587" evidence="10">
    <location>
        <begin position="22"/>
        <end position="1015"/>
    </location>
</feature>
<dbReference type="InterPro" id="IPR023996">
    <property type="entry name" value="TonB-dep_OMP_SusC/RagA"/>
</dbReference>
<evidence type="ECO:0000256" key="4">
    <source>
        <dbReference type="ARBA" id="ARBA00022692"/>
    </source>
</evidence>
<comment type="similarity">
    <text evidence="8 9">Belongs to the TonB-dependent receptor family.</text>
</comment>
<keyword evidence="2 8" id="KW-0813">Transport</keyword>
<evidence type="ECO:0000256" key="7">
    <source>
        <dbReference type="ARBA" id="ARBA00023237"/>
    </source>
</evidence>
<protein>
    <submittedName>
        <fullName evidence="13">TonB-dependent receptor</fullName>
    </submittedName>
</protein>
<dbReference type="InterPro" id="IPR039426">
    <property type="entry name" value="TonB-dep_rcpt-like"/>
</dbReference>
<keyword evidence="3 8" id="KW-1134">Transmembrane beta strand</keyword>
<evidence type="ECO:0000313" key="13">
    <source>
        <dbReference type="EMBL" id="MBJ7882152.1"/>
    </source>
</evidence>
<comment type="subcellular location">
    <subcellularLocation>
        <location evidence="1 8">Cell outer membrane</location>
        <topology evidence="1 8">Multi-pass membrane protein</topology>
    </subcellularLocation>
</comment>
<dbReference type="GO" id="GO:0009279">
    <property type="term" value="C:cell outer membrane"/>
    <property type="evidence" value="ECO:0007669"/>
    <property type="project" value="UniProtKB-SubCell"/>
</dbReference>
<dbReference type="Gene3D" id="2.60.40.1120">
    <property type="entry name" value="Carboxypeptidase-like, regulatory domain"/>
    <property type="match status" value="1"/>
</dbReference>
<dbReference type="InterPro" id="IPR037066">
    <property type="entry name" value="Plug_dom_sf"/>
</dbReference>
<dbReference type="SUPFAM" id="SSF56935">
    <property type="entry name" value="Porins"/>
    <property type="match status" value="1"/>
</dbReference>
<accession>A0A934NKS7</accession>
<evidence type="ECO:0000256" key="5">
    <source>
        <dbReference type="ARBA" id="ARBA00023077"/>
    </source>
</evidence>
<feature type="domain" description="TonB-dependent receptor-like beta-barrel" evidence="11">
    <location>
        <begin position="391"/>
        <end position="755"/>
    </location>
</feature>
<dbReference type="PROSITE" id="PS52016">
    <property type="entry name" value="TONB_DEPENDENT_REC_3"/>
    <property type="match status" value="1"/>
</dbReference>
<evidence type="ECO:0000256" key="2">
    <source>
        <dbReference type="ARBA" id="ARBA00022448"/>
    </source>
</evidence>
<dbReference type="RefSeq" id="WP_199601691.1">
    <property type="nucleotide sequence ID" value="NZ_JAEHJZ010000039.1"/>
</dbReference>
<name>A0A934NKS7_9FLAO</name>
<evidence type="ECO:0000256" key="1">
    <source>
        <dbReference type="ARBA" id="ARBA00004571"/>
    </source>
</evidence>
<feature type="domain" description="TonB-dependent receptor plug" evidence="12">
    <location>
        <begin position="114"/>
        <end position="234"/>
    </location>
</feature>
<reference evidence="13 14" key="1">
    <citation type="submission" date="2020-09" db="EMBL/GenBank/DDBJ databases">
        <title>Draft genome of Gelidibacter salicanalis PAMC21136.</title>
        <authorList>
            <person name="Park H."/>
        </authorList>
    </citation>
    <scope>NUCLEOTIDE SEQUENCE [LARGE SCALE GENOMIC DNA]</scope>
    <source>
        <strain evidence="13 14">PAMC21136</strain>
    </source>
</reference>
<keyword evidence="5 9" id="KW-0798">TonB box</keyword>
<dbReference type="NCBIfam" id="TIGR04056">
    <property type="entry name" value="OMP_RagA_SusC"/>
    <property type="match status" value="1"/>
</dbReference>
<keyword evidence="7 8" id="KW-0998">Cell outer membrane</keyword>
<evidence type="ECO:0000256" key="10">
    <source>
        <dbReference type="SAM" id="SignalP"/>
    </source>
</evidence>
<dbReference type="Proteomes" id="UP000662373">
    <property type="component" value="Unassembled WGS sequence"/>
</dbReference>
<feature type="signal peptide" evidence="10">
    <location>
        <begin position="1"/>
        <end position="21"/>
    </location>
</feature>
<keyword evidence="10" id="KW-0732">Signal</keyword>
<dbReference type="Pfam" id="PF13715">
    <property type="entry name" value="CarbopepD_reg_2"/>
    <property type="match status" value="1"/>
</dbReference>
<dbReference type="EMBL" id="JAEHJZ010000039">
    <property type="protein sequence ID" value="MBJ7882152.1"/>
    <property type="molecule type" value="Genomic_DNA"/>
</dbReference>
<dbReference type="InterPro" id="IPR036942">
    <property type="entry name" value="Beta-barrel_TonB_sf"/>
</dbReference>
<dbReference type="SUPFAM" id="SSF49464">
    <property type="entry name" value="Carboxypeptidase regulatory domain-like"/>
    <property type="match status" value="1"/>
</dbReference>
<gene>
    <name evidence="13" type="ORF">JEM65_16070</name>
</gene>
<dbReference type="NCBIfam" id="TIGR04057">
    <property type="entry name" value="SusC_RagA_signa"/>
    <property type="match status" value="1"/>
</dbReference>
<organism evidence="13 14">
    <name type="scientific">Gelidibacter salicanalis</name>
    <dbReference type="NCBI Taxonomy" id="291193"/>
    <lineage>
        <taxon>Bacteria</taxon>
        <taxon>Pseudomonadati</taxon>
        <taxon>Bacteroidota</taxon>
        <taxon>Flavobacteriia</taxon>
        <taxon>Flavobacteriales</taxon>
        <taxon>Flavobacteriaceae</taxon>
        <taxon>Gelidibacter</taxon>
    </lineage>
</organism>
<evidence type="ECO:0000313" key="14">
    <source>
        <dbReference type="Proteomes" id="UP000662373"/>
    </source>
</evidence>
<evidence type="ECO:0000256" key="8">
    <source>
        <dbReference type="PROSITE-ProRule" id="PRU01360"/>
    </source>
</evidence>
<evidence type="ECO:0000259" key="11">
    <source>
        <dbReference type="Pfam" id="PF00593"/>
    </source>
</evidence>
<dbReference type="Gene3D" id="2.170.130.10">
    <property type="entry name" value="TonB-dependent receptor, plug domain"/>
    <property type="match status" value="1"/>
</dbReference>
<dbReference type="Gene3D" id="2.40.170.20">
    <property type="entry name" value="TonB-dependent receptor, beta-barrel domain"/>
    <property type="match status" value="1"/>
</dbReference>
<comment type="caution">
    <text evidence="13">The sequence shown here is derived from an EMBL/GenBank/DDBJ whole genome shotgun (WGS) entry which is preliminary data.</text>
</comment>
<dbReference type="FunFam" id="2.60.40.1120:FF:000003">
    <property type="entry name" value="Outer membrane protein Omp121"/>
    <property type="match status" value="1"/>
</dbReference>
<sequence length="1015" mass="113207">MKTFLNSMLLLVFLIPTVMWSQTTVSGTVTDQANVPLPGVNILIKGTATGTTTDFDGNYSISLKNGDIVVFSYVGFKPQEMSYNGQRPFNVVLIEDAAQLDEIVLIGYGVQKKSKVLGNAVRINSEDLKDTPVPSIDAALQGKAAGVQVIQGSGLAGSANIVRIRGISSISAGGDPLYVVDGIPITQDYFLQGDSNGQNNNPLASLNQNDIESIEVLKDAAAAGIYGSRGANGVILIKTKRGKEGLKFSYTGSVSTSDPTYNPQVLNNQDLLKVYQEAWENDGNTGLVPLPRGISWEQALNTNTDWVDLVTKTGISNRHSFSVNYGKSKLKTYLNLSYDDTESFIINDEYKRLSGRFNLDYQIFKNLKLGINSSLTRGVYDKVNINDTWRNAQSFSLPFYSPFKTNGDVDNTFANPLVELRYRDRRSEEMRSINSIAIDFQPIENLYLRGTASLDYMDFRDYYWQSLEIGRIDGTPEEEQNTYASETPFFVTNYNTNFTASYLWDLNDKNSFNFLLGTEYQRSERLLYRFGNPEGFINSPVPLYESDAPDFERESTGKSAFSFASYFGRVSYSFNDALDLMALARIDGSSRFGENNRYGFFPTFSAAYNFSKHDFIKNSKAISFFKIKSSYGITGNSEIGNDSRFGAFSIPNSGNVYLGKEYKSIIRLDNPDLKWETAQTVDFGVELNLFNNRIETELSGYYKKSKDVLLDLFQIPSSGFGESLWLNAAEIENKGVEFNITSKNIVSNNFSWTTTFNIAHNANKLISLGGVSPDLLEGGFNDTRVIEGQPIGTNYLVRFARVDQTDGLPIFLDKEGNETKTFDLANRVSAGSVIPDATGGFGNKFKYKNWGLDTDFVFTIGGNIYDSFAKRALGTFIDGDSNTTNVRTDIYDRWRNPGDVTNQPRLFYDHSQVQGLSSVWQYNHTGFLYDASYLRLRNITVSYSIPSSFLNGTGLSSFKVALTGSNLFTWTKFPGGDPEIARDFQFQRDRNLSPNVSYLSVPQAKSFTFIINATF</sequence>